<evidence type="ECO:0000256" key="1">
    <source>
        <dbReference type="SAM" id="Phobius"/>
    </source>
</evidence>
<reference evidence="2 3" key="1">
    <citation type="submission" date="2019-12" db="EMBL/GenBank/DDBJ databases">
        <title>Complete genome sequence of Algicella marina strain 9Alg 56(T) isolated from the red alga Tichocarpus crinitus.</title>
        <authorList>
            <person name="Kim S.-G."/>
            <person name="Nedashkovskaya O.I."/>
        </authorList>
    </citation>
    <scope>NUCLEOTIDE SEQUENCE [LARGE SCALE GENOMIC DNA]</scope>
    <source>
        <strain evidence="2 3">9Alg 56</strain>
    </source>
</reference>
<keyword evidence="1" id="KW-0472">Membrane</keyword>
<keyword evidence="2" id="KW-0808">Transferase</keyword>
<name>A0A6P1SX00_9RHOB</name>
<dbReference type="Proteomes" id="UP000464495">
    <property type="component" value="Chromosome"/>
</dbReference>
<keyword evidence="3" id="KW-1185">Reference proteome</keyword>
<dbReference type="GO" id="GO:0016301">
    <property type="term" value="F:kinase activity"/>
    <property type="evidence" value="ECO:0007669"/>
    <property type="project" value="UniProtKB-KW"/>
</dbReference>
<evidence type="ECO:0000313" key="2">
    <source>
        <dbReference type="EMBL" id="QHQ34287.1"/>
    </source>
</evidence>
<protein>
    <submittedName>
        <fullName evidence="2">Histidine kinase</fullName>
    </submittedName>
</protein>
<dbReference type="AlphaFoldDB" id="A0A6P1SX00"/>
<feature type="transmembrane region" description="Helical" evidence="1">
    <location>
        <begin position="6"/>
        <end position="30"/>
    </location>
</feature>
<organism evidence="2 3">
    <name type="scientific">Algicella marina</name>
    <dbReference type="NCBI Taxonomy" id="2683284"/>
    <lineage>
        <taxon>Bacteria</taxon>
        <taxon>Pseudomonadati</taxon>
        <taxon>Pseudomonadota</taxon>
        <taxon>Alphaproteobacteria</taxon>
        <taxon>Rhodobacterales</taxon>
        <taxon>Paracoccaceae</taxon>
        <taxon>Algicella</taxon>
    </lineage>
</organism>
<sequence>MNGKIFITGLVAFLLCFGGALIYFQLYAYYQPMGQLTSISVADREIAVGSFEGINSDTSPNKLRACFDVDPAAFDGLEPATDAEPLQAPYWFGCFDAETLTEDLAAGRATAFVAEDETPANAVEYEILRFVAVYPDGRAYLWRHYREAE</sequence>
<keyword evidence="2" id="KW-0418">Kinase</keyword>
<evidence type="ECO:0000313" key="3">
    <source>
        <dbReference type="Proteomes" id="UP000464495"/>
    </source>
</evidence>
<dbReference type="KEGG" id="amaq:GO499_03310"/>
<proteinExistence type="predicted"/>
<dbReference type="EMBL" id="CP046620">
    <property type="protein sequence ID" value="QHQ34287.1"/>
    <property type="molecule type" value="Genomic_DNA"/>
</dbReference>
<gene>
    <name evidence="2" type="ORF">GO499_03310</name>
</gene>
<dbReference type="RefSeq" id="WP_161860858.1">
    <property type="nucleotide sequence ID" value="NZ_CP046620.1"/>
</dbReference>
<accession>A0A6P1SX00</accession>
<keyword evidence="1" id="KW-0812">Transmembrane</keyword>
<dbReference type="Pfam" id="PF20044">
    <property type="entry name" value="DUF6446"/>
    <property type="match status" value="1"/>
</dbReference>
<keyword evidence="1" id="KW-1133">Transmembrane helix</keyword>
<dbReference type="InterPro" id="IPR045616">
    <property type="entry name" value="DUF6446"/>
</dbReference>